<sequence>MIVTAVSYVFYDSLIPVIIFSPYVIYHIKKQRFNERYQKDNELIRQFRDGMQAVSFALNTGYSIENSFAEALQELVMLYGQNAVIVADFNMIVNRIRRNENLEDILDDYAASTNLDDIKYFAEIFRYAKRSGGDVIGIIKQTSHIIHEKAEVQQQIDTIITGKRLEQRVMVCMPLVITLYLRLTSPKYIDVLYGNVMGIIVMTICLLIYAAAVMLAQKITDINI</sequence>
<evidence type="ECO:0000256" key="1">
    <source>
        <dbReference type="SAM" id="Phobius"/>
    </source>
</evidence>
<comment type="caution">
    <text evidence="2">The sequence shown here is derived from an EMBL/GenBank/DDBJ whole genome shotgun (WGS) entry which is preliminary data.</text>
</comment>
<keyword evidence="1" id="KW-0812">Transmembrane</keyword>
<evidence type="ECO:0000313" key="3">
    <source>
        <dbReference type="Proteomes" id="UP001442364"/>
    </source>
</evidence>
<dbReference type="Proteomes" id="UP001442364">
    <property type="component" value="Unassembled WGS sequence"/>
</dbReference>
<dbReference type="PANTHER" id="PTHR35007">
    <property type="entry name" value="INTEGRAL MEMBRANE PROTEIN-RELATED"/>
    <property type="match status" value="1"/>
</dbReference>
<evidence type="ECO:0000313" key="2">
    <source>
        <dbReference type="EMBL" id="MEQ2380501.1"/>
    </source>
</evidence>
<feature type="transmembrane region" description="Helical" evidence="1">
    <location>
        <begin position="191"/>
        <end position="216"/>
    </location>
</feature>
<feature type="transmembrane region" description="Helical" evidence="1">
    <location>
        <begin position="6"/>
        <end position="26"/>
    </location>
</feature>
<organism evidence="2 3">
    <name type="scientific">[Lactobacillus] rogosae</name>
    <dbReference type="NCBI Taxonomy" id="706562"/>
    <lineage>
        <taxon>Bacteria</taxon>
        <taxon>Bacillati</taxon>
        <taxon>Bacillota</taxon>
        <taxon>Clostridia</taxon>
        <taxon>Lachnospirales</taxon>
        <taxon>Lachnospiraceae</taxon>
        <taxon>Lachnospira</taxon>
    </lineage>
</organism>
<keyword evidence="1" id="KW-1133">Transmembrane helix</keyword>
<reference evidence="2 3" key="1">
    <citation type="submission" date="2024-03" db="EMBL/GenBank/DDBJ databases">
        <title>Human intestinal bacterial collection.</title>
        <authorList>
            <person name="Pauvert C."/>
            <person name="Hitch T.C.A."/>
            <person name="Clavel T."/>
        </authorList>
    </citation>
    <scope>NUCLEOTIDE SEQUENCE [LARGE SCALE GENOMIC DNA]</scope>
    <source>
        <strain evidence="2 3">CLA-AA-H255</strain>
    </source>
</reference>
<name>A0ABV1BXN2_9FIRM</name>
<accession>A0ABV1BXN2</accession>
<protein>
    <recommendedName>
        <fullName evidence="4">Type II secretion system protein GspF domain-containing protein</fullName>
    </recommendedName>
</protein>
<keyword evidence="3" id="KW-1185">Reference proteome</keyword>
<gene>
    <name evidence="2" type="ORF">WMO14_11580</name>
</gene>
<dbReference type="PANTHER" id="PTHR35007:SF1">
    <property type="entry name" value="PILUS ASSEMBLY PROTEIN"/>
    <property type="match status" value="1"/>
</dbReference>
<dbReference type="RefSeq" id="WP_349153867.1">
    <property type="nucleotide sequence ID" value="NZ_JBBMER010000009.1"/>
</dbReference>
<proteinExistence type="predicted"/>
<dbReference type="EMBL" id="JBBMER010000009">
    <property type="protein sequence ID" value="MEQ2380501.1"/>
    <property type="molecule type" value="Genomic_DNA"/>
</dbReference>
<evidence type="ECO:0008006" key="4">
    <source>
        <dbReference type="Google" id="ProtNLM"/>
    </source>
</evidence>
<keyword evidence="1" id="KW-0472">Membrane</keyword>